<feature type="domain" description="Transposase IS4-like" evidence="1">
    <location>
        <begin position="166"/>
        <end position="315"/>
    </location>
</feature>
<keyword evidence="4" id="KW-1185">Reference proteome</keyword>
<dbReference type="AlphaFoldDB" id="A0A2Z3GDW8"/>
<dbReference type="KEGG" id="hnv:DDQ68_01965"/>
<accession>A0A2Z3GDW8</accession>
<dbReference type="InterPro" id="IPR002559">
    <property type="entry name" value="Transposase_11"/>
</dbReference>
<dbReference type="Pfam" id="PF01609">
    <property type="entry name" value="DDE_Tnp_1"/>
    <property type="match status" value="1"/>
</dbReference>
<dbReference type="InterPro" id="IPR012337">
    <property type="entry name" value="RNaseH-like_sf"/>
</dbReference>
<dbReference type="GO" id="GO:0003677">
    <property type="term" value="F:DNA binding"/>
    <property type="evidence" value="ECO:0007669"/>
    <property type="project" value="InterPro"/>
</dbReference>
<dbReference type="EMBL" id="CP029145">
    <property type="protein sequence ID" value="AWM34769.1"/>
    <property type="molecule type" value="Genomic_DNA"/>
</dbReference>
<proteinExistence type="predicted"/>
<evidence type="ECO:0000313" key="3">
    <source>
        <dbReference type="EMBL" id="AWM34769.1"/>
    </source>
</evidence>
<dbReference type="KEGG" id="hnv:DDQ68_19505"/>
<dbReference type="InterPro" id="IPR047658">
    <property type="entry name" value="IS4-like_transpos"/>
</dbReference>
<gene>
    <name evidence="2" type="ORF">DDQ68_01965</name>
    <name evidence="3" type="ORF">DDQ68_19505</name>
</gene>
<evidence type="ECO:0000313" key="4">
    <source>
        <dbReference type="Proteomes" id="UP000245999"/>
    </source>
</evidence>
<dbReference type="GO" id="GO:0006313">
    <property type="term" value="P:DNA transposition"/>
    <property type="evidence" value="ECO:0007669"/>
    <property type="project" value="InterPro"/>
</dbReference>
<dbReference type="Proteomes" id="UP000245999">
    <property type="component" value="Chromosome"/>
</dbReference>
<dbReference type="NCBIfam" id="NF033591">
    <property type="entry name" value="transpos_IS4_2"/>
    <property type="match status" value="1"/>
</dbReference>
<protein>
    <submittedName>
        <fullName evidence="2">IS4 family transposase</fullName>
    </submittedName>
</protein>
<dbReference type="EMBL" id="CP029145">
    <property type="protein sequence ID" value="AWM31663.1"/>
    <property type="molecule type" value="Genomic_DNA"/>
</dbReference>
<evidence type="ECO:0000259" key="1">
    <source>
        <dbReference type="Pfam" id="PF01609"/>
    </source>
</evidence>
<organism evidence="2 4">
    <name type="scientific">Hymenobacter nivis</name>
    <dbReference type="NCBI Taxonomy" id="1850093"/>
    <lineage>
        <taxon>Bacteria</taxon>
        <taxon>Pseudomonadati</taxon>
        <taxon>Bacteroidota</taxon>
        <taxon>Cytophagia</taxon>
        <taxon>Cytophagales</taxon>
        <taxon>Hymenobacteraceae</taxon>
        <taxon>Hymenobacter</taxon>
    </lineage>
</organism>
<name>A0A2Z3GDW8_9BACT</name>
<reference evidence="4" key="1">
    <citation type="submission" date="2018-04" db="EMBL/GenBank/DDBJ databases">
        <title>Complete genome of Antarctic heterotrophic bacterium Hymenobacter nivis.</title>
        <authorList>
            <person name="Terashima M."/>
        </authorList>
    </citation>
    <scope>NUCLEOTIDE SEQUENCE [LARGE SCALE GENOMIC DNA]</scope>
    <source>
        <strain evidence="4">NBRC 111535</strain>
    </source>
</reference>
<sequence>MLNGAGRPLWFQRQQSPSRPVKQRLIAKITTVLQLVPLVGHLSRQKFIAQFVIGLIKSRNVHFCEVAQHLNDAVKPASNETRIQHFFRTVQPDYLALARLVIALLPATGKLRLCLDRTEWDFGRCQVNILLVTVGCGAWHVPLYWELLDNRSGNSNAAQRIAVLEACVALLGRERIGLVLGDREFVGHMWLKWLKDNGLNFVMRLPKHHLLTAESGSRRAIADLGLSVGQVRRFAQVQVDGVWGQAWVKALEGGEFLFLFGTSGLTSLGQFYAKRWTIEQCFQNLKGRGFNLENSHLRCHDKLRKLVALVSLAYAFCLSVGQAADRRKPLAHKNHGYRATSLSRHGLNIVRQLTRPETDASTKVARMVETLFDWLIRQITLYQIPVEIVG</sequence>
<reference evidence="2" key="2">
    <citation type="submission" date="2024-08" db="EMBL/GenBank/DDBJ databases">
        <title>Complete genome of Antarctic heterotrophic bacterium Hymenobacter nivis.</title>
        <authorList>
            <person name="Terashima M."/>
        </authorList>
    </citation>
    <scope>NUCLEOTIDE SEQUENCE</scope>
    <source>
        <strain evidence="2 4">NBRC 111535</strain>
    </source>
</reference>
<dbReference type="OrthoDB" id="882324at2"/>
<evidence type="ECO:0000313" key="2">
    <source>
        <dbReference type="EMBL" id="AWM31663.1"/>
    </source>
</evidence>
<dbReference type="SUPFAM" id="SSF53098">
    <property type="entry name" value="Ribonuclease H-like"/>
    <property type="match status" value="1"/>
</dbReference>
<dbReference type="GO" id="GO:0004803">
    <property type="term" value="F:transposase activity"/>
    <property type="evidence" value="ECO:0007669"/>
    <property type="project" value="InterPro"/>
</dbReference>